<dbReference type="GO" id="GO:0005484">
    <property type="term" value="F:SNAP receptor activity"/>
    <property type="evidence" value="ECO:0007669"/>
    <property type="project" value="TreeGrafter"/>
</dbReference>
<keyword evidence="3" id="KW-0813">Transport</keyword>
<dbReference type="AlphaFoldDB" id="A0A1L9RJV4"/>
<evidence type="ECO:0000256" key="1">
    <source>
        <dbReference type="ARBA" id="ARBA00004163"/>
    </source>
</evidence>
<feature type="compositionally biased region" description="Low complexity" evidence="10">
    <location>
        <begin position="221"/>
        <end position="236"/>
    </location>
</feature>
<protein>
    <recommendedName>
        <fullName evidence="14">Synaptobrevin</fullName>
    </recommendedName>
</protein>
<keyword evidence="4 11" id="KW-0812">Transmembrane</keyword>
<keyword evidence="9 11" id="KW-0472">Membrane</keyword>
<feature type="transmembrane region" description="Helical" evidence="11">
    <location>
        <begin position="320"/>
        <end position="343"/>
    </location>
</feature>
<accession>A0A1L9RJV4</accession>
<keyword evidence="13" id="KW-1185">Reference proteome</keyword>
<evidence type="ECO:0000256" key="6">
    <source>
        <dbReference type="ARBA" id="ARBA00022892"/>
    </source>
</evidence>
<dbReference type="Proteomes" id="UP000184383">
    <property type="component" value="Unassembled WGS sequence"/>
</dbReference>
<evidence type="ECO:0008006" key="14">
    <source>
        <dbReference type="Google" id="ProtNLM"/>
    </source>
</evidence>
<evidence type="ECO:0000256" key="11">
    <source>
        <dbReference type="SAM" id="Phobius"/>
    </source>
</evidence>
<dbReference type="InterPro" id="IPR019150">
    <property type="entry name" value="Vesicle_transport_protein_Use1"/>
</dbReference>
<dbReference type="GeneID" id="63751153"/>
<dbReference type="GO" id="GO:0015031">
    <property type="term" value="P:protein transport"/>
    <property type="evidence" value="ECO:0007669"/>
    <property type="project" value="UniProtKB-KW"/>
</dbReference>
<dbReference type="VEuPathDB" id="FungiDB:ASPWEDRAFT_40367"/>
<feature type="compositionally biased region" description="Basic and acidic residues" evidence="10">
    <location>
        <begin position="148"/>
        <end position="166"/>
    </location>
</feature>
<evidence type="ECO:0000256" key="8">
    <source>
        <dbReference type="ARBA" id="ARBA00022989"/>
    </source>
</evidence>
<keyword evidence="6" id="KW-0931">ER-Golgi transport</keyword>
<dbReference type="PANTHER" id="PTHR13050:SF7">
    <property type="entry name" value="VESICLE TRANSPORT PROTEIN USE1"/>
    <property type="match status" value="1"/>
</dbReference>
<keyword evidence="5" id="KW-0256">Endoplasmic reticulum</keyword>
<comment type="subcellular location">
    <subcellularLocation>
        <location evidence="1">Endoplasmic reticulum membrane</location>
        <topology evidence="1">Single-pass type IV membrane protein</topology>
    </subcellularLocation>
</comment>
<evidence type="ECO:0000256" key="9">
    <source>
        <dbReference type="ARBA" id="ARBA00023136"/>
    </source>
</evidence>
<evidence type="ECO:0000256" key="5">
    <source>
        <dbReference type="ARBA" id="ARBA00022824"/>
    </source>
</evidence>
<evidence type="ECO:0000313" key="12">
    <source>
        <dbReference type="EMBL" id="OJJ35181.1"/>
    </source>
</evidence>
<proteinExistence type="inferred from homology"/>
<evidence type="ECO:0000256" key="4">
    <source>
        <dbReference type="ARBA" id="ARBA00022692"/>
    </source>
</evidence>
<dbReference type="Pfam" id="PF09753">
    <property type="entry name" value="Use1"/>
    <property type="match status" value="1"/>
</dbReference>
<keyword evidence="7" id="KW-0653">Protein transport</keyword>
<evidence type="ECO:0000256" key="7">
    <source>
        <dbReference type="ARBA" id="ARBA00022927"/>
    </source>
</evidence>
<dbReference type="OrthoDB" id="3231855at2759"/>
<evidence type="ECO:0000313" key="13">
    <source>
        <dbReference type="Proteomes" id="UP000184383"/>
    </source>
</evidence>
<dbReference type="PANTHER" id="PTHR13050">
    <property type="entry name" value="USE1-LIKE PROTEIN"/>
    <property type="match status" value="1"/>
</dbReference>
<organism evidence="12 13">
    <name type="scientific">Aspergillus wentii DTO 134E9</name>
    <dbReference type="NCBI Taxonomy" id="1073089"/>
    <lineage>
        <taxon>Eukaryota</taxon>
        <taxon>Fungi</taxon>
        <taxon>Dikarya</taxon>
        <taxon>Ascomycota</taxon>
        <taxon>Pezizomycotina</taxon>
        <taxon>Eurotiomycetes</taxon>
        <taxon>Eurotiomycetidae</taxon>
        <taxon>Eurotiales</taxon>
        <taxon>Aspergillaceae</taxon>
        <taxon>Aspergillus</taxon>
        <taxon>Aspergillus subgen. Cremei</taxon>
    </lineage>
</organism>
<evidence type="ECO:0000256" key="2">
    <source>
        <dbReference type="ARBA" id="ARBA00007891"/>
    </source>
</evidence>
<name>A0A1L9RJV4_ASPWE</name>
<evidence type="ECO:0000256" key="10">
    <source>
        <dbReference type="SAM" id="MobiDB-lite"/>
    </source>
</evidence>
<keyword evidence="8 11" id="KW-1133">Transmembrane helix</keyword>
<dbReference type="STRING" id="1073089.A0A1L9RJV4"/>
<dbReference type="GO" id="GO:0005789">
    <property type="term" value="C:endoplasmic reticulum membrane"/>
    <property type="evidence" value="ECO:0007669"/>
    <property type="project" value="UniProtKB-SubCell"/>
</dbReference>
<reference evidence="13" key="1">
    <citation type="journal article" date="2017" name="Genome Biol.">
        <title>Comparative genomics reveals high biological diversity and specific adaptations in the industrially and medically important fungal genus Aspergillus.</title>
        <authorList>
            <person name="de Vries R.P."/>
            <person name="Riley R."/>
            <person name="Wiebenga A."/>
            <person name="Aguilar-Osorio G."/>
            <person name="Amillis S."/>
            <person name="Uchima C.A."/>
            <person name="Anderluh G."/>
            <person name="Asadollahi M."/>
            <person name="Askin M."/>
            <person name="Barry K."/>
            <person name="Battaglia E."/>
            <person name="Bayram O."/>
            <person name="Benocci T."/>
            <person name="Braus-Stromeyer S.A."/>
            <person name="Caldana C."/>
            <person name="Canovas D."/>
            <person name="Cerqueira G.C."/>
            <person name="Chen F."/>
            <person name="Chen W."/>
            <person name="Choi C."/>
            <person name="Clum A."/>
            <person name="Dos Santos R.A."/>
            <person name="Damasio A.R."/>
            <person name="Diallinas G."/>
            <person name="Emri T."/>
            <person name="Fekete E."/>
            <person name="Flipphi M."/>
            <person name="Freyberg S."/>
            <person name="Gallo A."/>
            <person name="Gournas C."/>
            <person name="Habgood R."/>
            <person name="Hainaut M."/>
            <person name="Harispe M.L."/>
            <person name="Henrissat B."/>
            <person name="Hilden K.S."/>
            <person name="Hope R."/>
            <person name="Hossain A."/>
            <person name="Karabika E."/>
            <person name="Karaffa L."/>
            <person name="Karanyi Z."/>
            <person name="Krasevec N."/>
            <person name="Kuo A."/>
            <person name="Kusch H."/>
            <person name="LaButti K."/>
            <person name="Lagendijk E.L."/>
            <person name="Lapidus A."/>
            <person name="Levasseur A."/>
            <person name="Lindquist E."/>
            <person name="Lipzen A."/>
            <person name="Logrieco A.F."/>
            <person name="MacCabe A."/>
            <person name="Maekelae M.R."/>
            <person name="Malavazi I."/>
            <person name="Melin P."/>
            <person name="Meyer V."/>
            <person name="Mielnichuk N."/>
            <person name="Miskei M."/>
            <person name="Molnar A.P."/>
            <person name="Mule G."/>
            <person name="Ngan C.Y."/>
            <person name="Orejas M."/>
            <person name="Orosz E."/>
            <person name="Ouedraogo J.P."/>
            <person name="Overkamp K.M."/>
            <person name="Park H.-S."/>
            <person name="Perrone G."/>
            <person name="Piumi F."/>
            <person name="Punt P.J."/>
            <person name="Ram A.F."/>
            <person name="Ramon A."/>
            <person name="Rauscher S."/>
            <person name="Record E."/>
            <person name="Riano-Pachon D.M."/>
            <person name="Robert V."/>
            <person name="Roehrig J."/>
            <person name="Ruller R."/>
            <person name="Salamov A."/>
            <person name="Salih N.S."/>
            <person name="Samson R.A."/>
            <person name="Sandor E."/>
            <person name="Sanguinetti M."/>
            <person name="Schuetze T."/>
            <person name="Sepcic K."/>
            <person name="Shelest E."/>
            <person name="Sherlock G."/>
            <person name="Sophianopoulou V."/>
            <person name="Squina F.M."/>
            <person name="Sun H."/>
            <person name="Susca A."/>
            <person name="Todd R.B."/>
            <person name="Tsang A."/>
            <person name="Unkles S.E."/>
            <person name="van de Wiele N."/>
            <person name="van Rossen-Uffink D."/>
            <person name="Oliveira J.V."/>
            <person name="Vesth T.C."/>
            <person name="Visser J."/>
            <person name="Yu J.-H."/>
            <person name="Zhou M."/>
            <person name="Andersen M.R."/>
            <person name="Archer D.B."/>
            <person name="Baker S.E."/>
            <person name="Benoit I."/>
            <person name="Brakhage A.A."/>
            <person name="Braus G.H."/>
            <person name="Fischer R."/>
            <person name="Frisvad J.C."/>
            <person name="Goldman G.H."/>
            <person name="Houbraken J."/>
            <person name="Oakley B."/>
            <person name="Pocsi I."/>
            <person name="Scazzocchio C."/>
            <person name="Seiboth B."/>
            <person name="vanKuyk P.A."/>
            <person name="Wortman J."/>
            <person name="Dyer P.S."/>
            <person name="Grigoriev I.V."/>
        </authorList>
    </citation>
    <scope>NUCLEOTIDE SEQUENCE [LARGE SCALE GENOMIC DNA]</scope>
    <source>
        <strain evidence="13">DTO 134E9</strain>
    </source>
</reference>
<dbReference type="GO" id="GO:0031201">
    <property type="term" value="C:SNARE complex"/>
    <property type="evidence" value="ECO:0007669"/>
    <property type="project" value="TreeGrafter"/>
</dbReference>
<evidence type="ECO:0000256" key="3">
    <source>
        <dbReference type="ARBA" id="ARBA00022448"/>
    </source>
</evidence>
<dbReference type="EMBL" id="KV878212">
    <property type="protein sequence ID" value="OJJ35181.1"/>
    <property type="molecule type" value="Genomic_DNA"/>
</dbReference>
<comment type="similarity">
    <text evidence="2">Belongs to the USE1 family.</text>
</comment>
<dbReference type="GO" id="GO:0006890">
    <property type="term" value="P:retrograde vesicle-mediated transport, Golgi to endoplasmic reticulum"/>
    <property type="evidence" value="ECO:0007669"/>
    <property type="project" value="TreeGrafter"/>
</dbReference>
<gene>
    <name evidence="12" type="ORF">ASPWEDRAFT_40367</name>
</gene>
<sequence length="349" mass="38613">MTLTISPPTNDSRDLAVLNLSRLFARLEHNLLSPSADLKSLRRSEYQRMRVGANVEYARTNLHALERTLPTIKALDHRHELQTDLTRKRQTLKLLQDILDDIAAEAEVRSAREAEAHVADADDDDDDDAEEDLLDGEDAIITPEGDSTPERVDSSVEGGDLNRDDVVGDDVASPQDEQQSQQQPTPITTTTTTHDNTLVPTTTIPAITTEKPTLRNRHHTQPSQSSATAAATATGTSHHDTQSTEQTLSTHRLEQEDLTSSLLSLASQLKSSSQSFQSALDSEKSVLSRAVDGIDRTTTNMEAAGKRMGLLRRMTEGKGWWGRMILYAWIFGLWLVAILIVFLGPKLRF</sequence>
<feature type="compositionally biased region" description="Low complexity" evidence="10">
    <location>
        <begin position="174"/>
        <end position="203"/>
    </location>
</feature>
<dbReference type="RefSeq" id="XP_040688857.1">
    <property type="nucleotide sequence ID" value="XM_040835305.1"/>
</dbReference>
<feature type="region of interest" description="Disordered" evidence="10">
    <location>
        <begin position="137"/>
        <end position="253"/>
    </location>
</feature>